<dbReference type="EMBL" id="MPJW01000070">
    <property type="protein sequence ID" value="OLU41968.1"/>
    <property type="molecule type" value="Genomic_DNA"/>
</dbReference>
<evidence type="ECO:0000313" key="13">
    <source>
        <dbReference type="EMBL" id="OLU41968.1"/>
    </source>
</evidence>
<dbReference type="PANTHER" id="PTHR43281">
    <property type="entry name" value="FARNESYL DIPHOSPHATE SYNTHASE"/>
    <property type="match status" value="1"/>
</dbReference>
<accession>A0A1U7NI71</accession>
<dbReference type="InterPro" id="IPR053378">
    <property type="entry name" value="Prenyl_diphosphate_synthase"/>
</dbReference>
<comment type="cofactor">
    <cofactor evidence="1">
        <name>Mg(2+)</name>
        <dbReference type="ChEBI" id="CHEBI:18420"/>
    </cofactor>
</comment>
<dbReference type="SFLD" id="SFLDG01017">
    <property type="entry name" value="Polyprenyl_Transferase_Like"/>
    <property type="match status" value="1"/>
</dbReference>
<dbReference type="SUPFAM" id="SSF48576">
    <property type="entry name" value="Terpenoid synthases"/>
    <property type="match status" value="1"/>
</dbReference>
<dbReference type="GO" id="GO:0005737">
    <property type="term" value="C:cytoplasm"/>
    <property type="evidence" value="ECO:0007669"/>
    <property type="project" value="UniProtKB-ARBA"/>
</dbReference>
<evidence type="ECO:0000256" key="3">
    <source>
        <dbReference type="ARBA" id="ARBA00012439"/>
    </source>
</evidence>
<dbReference type="GO" id="GO:0046872">
    <property type="term" value="F:metal ion binding"/>
    <property type="evidence" value="ECO:0007669"/>
    <property type="project" value="UniProtKB-KW"/>
</dbReference>
<comment type="caution">
    <text evidence="13">The sequence shown here is derived from an EMBL/GenBank/DDBJ whole genome shotgun (WGS) entry which is preliminary data.</text>
</comment>
<dbReference type="PROSITE" id="PS00723">
    <property type="entry name" value="POLYPRENYL_SYNTHASE_1"/>
    <property type="match status" value="1"/>
</dbReference>
<evidence type="ECO:0000256" key="7">
    <source>
        <dbReference type="ARBA" id="ARBA00022842"/>
    </source>
</evidence>
<dbReference type="Proteomes" id="UP000186341">
    <property type="component" value="Unassembled WGS sequence"/>
</dbReference>
<evidence type="ECO:0000313" key="14">
    <source>
        <dbReference type="Proteomes" id="UP000186341"/>
    </source>
</evidence>
<sequence>MAEFDEYLKDRIQELKPSRTRDAMEYSLFGSGKRVRPMLLFRTLESYGLDPRLGFAQAAAIEMIHTYSLIHDDLPAMDNDDFRRGRPSCHKQFGEDIAILAGDGLLTEAFNQALKSDASPKQIIALISLLSDKAGAQGMIYGQELDILSESANSDRNLLHEVQKYKTGCLIELPMLSGAVLANDTDNYPILNQAGEDLGVLFQIQDDILDATKTAQELGKSNSDLRNQKLTAISVDGIEQAQKEVNVLASKIMDSLKQSLPEALPLNSYIEELLKRQK</sequence>
<organism evidence="13 14">
    <name type="scientific">Ileibacterium valens</name>
    <dbReference type="NCBI Taxonomy" id="1862668"/>
    <lineage>
        <taxon>Bacteria</taxon>
        <taxon>Bacillati</taxon>
        <taxon>Bacillota</taxon>
        <taxon>Erysipelotrichia</taxon>
        <taxon>Erysipelotrichales</taxon>
        <taxon>Erysipelotrichaceae</taxon>
        <taxon>Ileibacterium</taxon>
    </lineage>
</organism>
<proteinExistence type="inferred from homology"/>
<evidence type="ECO:0000256" key="9">
    <source>
        <dbReference type="ARBA" id="ARBA00032380"/>
    </source>
</evidence>
<dbReference type="InterPro" id="IPR000092">
    <property type="entry name" value="Polyprenyl_synt"/>
</dbReference>
<keyword evidence="14" id="KW-1185">Reference proteome</keyword>
<evidence type="ECO:0000256" key="12">
    <source>
        <dbReference type="RuleBase" id="RU004466"/>
    </source>
</evidence>
<evidence type="ECO:0000256" key="11">
    <source>
        <dbReference type="ARBA" id="ARBA00049399"/>
    </source>
</evidence>
<keyword evidence="7" id="KW-0460">Magnesium</keyword>
<keyword evidence="6" id="KW-0479">Metal-binding</keyword>
<evidence type="ECO:0000256" key="2">
    <source>
        <dbReference type="ARBA" id="ARBA00006706"/>
    </source>
</evidence>
<dbReference type="FunFam" id="1.10.600.10:FF:000001">
    <property type="entry name" value="Geranylgeranyl diphosphate synthase"/>
    <property type="match status" value="1"/>
</dbReference>
<comment type="catalytic activity">
    <reaction evidence="11">
        <text>isopentenyl diphosphate + (2E)-geranyl diphosphate = (2E,6E)-farnesyl diphosphate + diphosphate</text>
        <dbReference type="Rhea" id="RHEA:19361"/>
        <dbReference type="ChEBI" id="CHEBI:33019"/>
        <dbReference type="ChEBI" id="CHEBI:58057"/>
        <dbReference type="ChEBI" id="CHEBI:128769"/>
        <dbReference type="ChEBI" id="CHEBI:175763"/>
        <dbReference type="EC" id="2.5.1.10"/>
    </reaction>
</comment>
<dbReference type="PROSITE" id="PS00444">
    <property type="entry name" value="POLYPRENYL_SYNTHASE_2"/>
    <property type="match status" value="1"/>
</dbReference>
<evidence type="ECO:0000256" key="6">
    <source>
        <dbReference type="ARBA" id="ARBA00022723"/>
    </source>
</evidence>
<dbReference type="InterPro" id="IPR008949">
    <property type="entry name" value="Isoprenoid_synthase_dom_sf"/>
</dbReference>
<dbReference type="PANTHER" id="PTHR43281:SF1">
    <property type="entry name" value="FARNESYL DIPHOSPHATE SYNTHASE"/>
    <property type="match status" value="1"/>
</dbReference>
<gene>
    <name evidence="13" type="ORF">BO222_02395</name>
</gene>
<dbReference type="GO" id="GO:0004337">
    <property type="term" value="F:(2E,6E)-farnesyl diphosphate synthase activity"/>
    <property type="evidence" value="ECO:0007669"/>
    <property type="project" value="UniProtKB-EC"/>
</dbReference>
<evidence type="ECO:0000256" key="1">
    <source>
        <dbReference type="ARBA" id="ARBA00001946"/>
    </source>
</evidence>
<evidence type="ECO:0000256" key="8">
    <source>
        <dbReference type="ARBA" id="ARBA00023229"/>
    </source>
</evidence>
<evidence type="ECO:0000256" key="10">
    <source>
        <dbReference type="ARBA" id="ARBA00032873"/>
    </source>
</evidence>
<dbReference type="CDD" id="cd00685">
    <property type="entry name" value="Trans_IPPS_HT"/>
    <property type="match status" value="1"/>
</dbReference>
<dbReference type="OrthoDB" id="9805316at2"/>
<protein>
    <recommendedName>
        <fullName evidence="4">Farnesyl diphosphate synthase</fullName>
        <ecNumber evidence="3">2.5.1.10</ecNumber>
    </recommendedName>
    <alternativeName>
        <fullName evidence="10">(2E,6E)-farnesyl diphosphate synthase</fullName>
    </alternativeName>
    <alternativeName>
        <fullName evidence="9">Geranyltranstransferase</fullName>
    </alternativeName>
</protein>
<dbReference type="InterPro" id="IPR033749">
    <property type="entry name" value="Polyprenyl_synt_CS"/>
</dbReference>
<keyword evidence="5 12" id="KW-0808">Transferase</keyword>
<name>A0A1U7NI71_9FIRM</name>
<dbReference type="SFLD" id="SFLDS00005">
    <property type="entry name" value="Isoprenoid_Synthase_Type_I"/>
    <property type="match status" value="1"/>
</dbReference>
<evidence type="ECO:0000256" key="4">
    <source>
        <dbReference type="ARBA" id="ARBA00015100"/>
    </source>
</evidence>
<dbReference type="EC" id="2.5.1.10" evidence="3"/>
<comment type="similarity">
    <text evidence="2 12">Belongs to the FPP/GGPP synthase family.</text>
</comment>
<dbReference type="Pfam" id="PF00348">
    <property type="entry name" value="polyprenyl_synt"/>
    <property type="match status" value="1"/>
</dbReference>
<reference evidence="13 14" key="1">
    <citation type="submission" date="2016-11" db="EMBL/GenBank/DDBJ databases">
        <title>Description of two novel members of the family Erysipelotrichaceae: Ileibacterium lipovorans gen. nov., sp. nov. and Dubosiella newyorkensis, gen. nov., sp. nov.</title>
        <authorList>
            <person name="Cox L.M."/>
            <person name="Sohn J."/>
            <person name="Tyrrell K.L."/>
            <person name="Citron D.M."/>
            <person name="Lawson P.A."/>
            <person name="Patel N.B."/>
            <person name="Iizumi T."/>
            <person name="Perez-Perez G.I."/>
            <person name="Goldstein E.J."/>
            <person name="Blaser M.J."/>
        </authorList>
    </citation>
    <scope>NUCLEOTIDE SEQUENCE [LARGE SCALE GENOMIC DNA]</scope>
    <source>
        <strain evidence="13 14">NYU-BL-A3</strain>
    </source>
</reference>
<evidence type="ECO:0000256" key="5">
    <source>
        <dbReference type="ARBA" id="ARBA00022679"/>
    </source>
</evidence>
<dbReference type="NCBIfam" id="NF045485">
    <property type="entry name" value="FPPsyn"/>
    <property type="match status" value="1"/>
</dbReference>
<keyword evidence="8" id="KW-0414">Isoprene biosynthesis</keyword>
<dbReference type="AlphaFoldDB" id="A0A1U7NI71"/>
<dbReference type="GO" id="GO:0016114">
    <property type="term" value="P:terpenoid biosynthetic process"/>
    <property type="evidence" value="ECO:0007669"/>
    <property type="project" value="UniProtKB-ARBA"/>
</dbReference>
<dbReference type="Gene3D" id="1.10.600.10">
    <property type="entry name" value="Farnesyl Diphosphate Synthase"/>
    <property type="match status" value="1"/>
</dbReference>